<dbReference type="PANTHER" id="PTHR30290:SF83">
    <property type="entry name" value="ABC TRANSPORTER SUBSTRATE-BINDING PROTEIN"/>
    <property type="match status" value="1"/>
</dbReference>
<evidence type="ECO:0000259" key="2">
    <source>
        <dbReference type="Pfam" id="PF00496"/>
    </source>
</evidence>
<proteinExistence type="predicted"/>
<evidence type="ECO:0000256" key="1">
    <source>
        <dbReference type="SAM" id="SignalP"/>
    </source>
</evidence>
<dbReference type="GO" id="GO:0015833">
    <property type="term" value="P:peptide transport"/>
    <property type="evidence" value="ECO:0007669"/>
    <property type="project" value="TreeGrafter"/>
</dbReference>
<dbReference type="SUPFAM" id="SSF53850">
    <property type="entry name" value="Periplasmic binding protein-like II"/>
    <property type="match status" value="1"/>
</dbReference>
<dbReference type="PROSITE" id="PS51257">
    <property type="entry name" value="PROKAR_LIPOPROTEIN"/>
    <property type="match status" value="1"/>
</dbReference>
<dbReference type="Pfam" id="PF00496">
    <property type="entry name" value="SBP_bac_5"/>
    <property type="match status" value="1"/>
</dbReference>
<reference evidence="3 4" key="1">
    <citation type="submission" date="2018-08" db="EMBL/GenBank/DDBJ databases">
        <title>Genomic Encyclopedia of Archaeal and Bacterial Type Strains, Phase II (KMG-II): from individual species to whole genera.</title>
        <authorList>
            <person name="Goeker M."/>
        </authorList>
    </citation>
    <scope>NUCLEOTIDE SEQUENCE [LARGE SCALE GENOMIC DNA]</scope>
    <source>
        <strain evidence="3 4">DSM 45791</strain>
    </source>
</reference>
<feature type="signal peptide" evidence="1">
    <location>
        <begin position="1"/>
        <end position="21"/>
    </location>
</feature>
<dbReference type="Gene3D" id="3.10.105.10">
    <property type="entry name" value="Dipeptide-binding Protein, Domain 3"/>
    <property type="match status" value="1"/>
</dbReference>
<keyword evidence="1" id="KW-0732">Signal</keyword>
<dbReference type="GO" id="GO:0043190">
    <property type="term" value="C:ATP-binding cassette (ABC) transporter complex"/>
    <property type="evidence" value="ECO:0007669"/>
    <property type="project" value="InterPro"/>
</dbReference>
<dbReference type="OrthoDB" id="9796817at2"/>
<protein>
    <submittedName>
        <fullName evidence="3">Peptide/nickel transport system substrate-binding protein</fullName>
    </submittedName>
</protein>
<dbReference type="Gene3D" id="3.40.190.10">
    <property type="entry name" value="Periplasmic binding protein-like II"/>
    <property type="match status" value="1"/>
</dbReference>
<accession>A0A3E0GZ75</accession>
<dbReference type="RefSeq" id="WP_116180008.1">
    <property type="nucleotide sequence ID" value="NZ_CP144375.1"/>
</dbReference>
<evidence type="ECO:0000313" key="4">
    <source>
        <dbReference type="Proteomes" id="UP000256269"/>
    </source>
</evidence>
<feature type="domain" description="Solute-binding protein family 5" evidence="2">
    <location>
        <begin position="89"/>
        <end position="478"/>
    </location>
</feature>
<dbReference type="CDD" id="cd08506">
    <property type="entry name" value="PBP2_clavulanate_OppA2"/>
    <property type="match status" value="1"/>
</dbReference>
<feature type="chain" id="PRO_5038491954" evidence="1">
    <location>
        <begin position="22"/>
        <end position="566"/>
    </location>
</feature>
<dbReference type="PANTHER" id="PTHR30290">
    <property type="entry name" value="PERIPLASMIC BINDING COMPONENT OF ABC TRANSPORTER"/>
    <property type="match status" value="1"/>
</dbReference>
<dbReference type="InterPro" id="IPR000914">
    <property type="entry name" value="SBP_5_dom"/>
</dbReference>
<dbReference type="AlphaFoldDB" id="A0A3E0GZ75"/>
<comment type="caution">
    <text evidence="3">The sequence shown here is derived from an EMBL/GenBank/DDBJ whole genome shotgun (WGS) entry which is preliminary data.</text>
</comment>
<dbReference type="EMBL" id="QUNO01000018">
    <property type="protein sequence ID" value="REH35246.1"/>
    <property type="molecule type" value="Genomic_DNA"/>
</dbReference>
<dbReference type="InterPro" id="IPR030678">
    <property type="entry name" value="Peptide/Ni-bd"/>
</dbReference>
<dbReference type="InterPro" id="IPR039424">
    <property type="entry name" value="SBP_5"/>
</dbReference>
<organism evidence="3 4">
    <name type="scientific">Kutzneria buriramensis</name>
    <dbReference type="NCBI Taxonomy" id="1045776"/>
    <lineage>
        <taxon>Bacteria</taxon>
        <taxon>Bacillati</taxon>
        <taxon>Actinomycetota</taxon>
        <taxon>Actinomycetes</taxon>
        <taxon>Pseudonocardiales</taxon>
        <taxon>Pseudonocardiaceae</taxon>
        <taxon>Kutzneria</taxon>
    </lineage>
</organism>
<evidence type="ECO:0000313" key="3">
    <source>
        <dbReference type="EMBL" id="REH35246.1"/>
    </source>
</evidence>
<dbReference type="PIRSF" id="PIRSF002741">
    <property type="entry name" value="MppA"/>
    <property type="match status" value="1"/>
</dbReference>
<dbReference type="GO" id="GO:1904680">
    <property type="term" value="F:peptide transmembrane transporter activity"/>
    <property type="evidence" value="ECO:0007669"/>
    <property type="project" value="TreeGrafter"/>
</dbReference>
<keyword evidence="4" id="KW-1185">Reference proteome</keyword>
<name>A0A3E0GZ75_9PSEU</name>
<dbReference type="Proteomes" id="UP000256269">
    <property type="component" value="Unassembled WGS sequence"/>
</dbReference>
<gene>
    <name evidence="3" type="ORF">BCF44_118106</name>
</gene>
<dbReference type="GO" id="GO:0042597">
    <property type="term" value="C:periplasmic space"/>
    <property type="evidence" value="ECO:0007669"/>
    <property type="project" value="UniProtKB-ARBA"/>
</dbReference>
<sequence>MTWRGSSLLVAGLLLAGTLTACGGGAQSASTAFDANNCQGGTLDVLNQDDAASHLDPARLYTSGGGNIPSLLFRTLTTRTRKAGADGAKVAPDLATDTGEPNADATVWTYHLRDGLKFEDGTAITAQDVKYGIERGFAAELPGGAPYLHDWLVGAQNYPGPYKDPNGIAAIETPDAKTIVFHLNSPHGDFPYLATATQFAPVPKAQDKGADYEKHPISSGPYKIESYDKGKSMVLVRNTNWSRAVDPNRLACPDRIEATYGLDPAVINQRLTTGTGKDGDAVTTDTDLGPSELAQLDNNPDLAKRVAKGGFPYTYYIAFDNTKAPFNDIRVRQALSYAIDRTSVVNAAGGSSLAYPATTFLPDNKNMGYQAFDFFPAGKNGDPAKAKQLLAEAGFSNGITITLAHRSADFNQDGPKVATAVQDAFQKAGITVKLQSIDSDSYTTTVSNPATQPQASVEGWGADWPSGGPFIIPIFDGRQYLAGGGNFNTAHFNDPKVNADIDAINKITDPDQAAQRWGQVDSEIMKQAPLVPLFHTTQLRLYGKNVKNAFVSDWTGVYDLSQVSVK</sequence>